<accession>A0A061IRL8</accession>
<protein>
    <recommendedName>
        <fullName evidence="4">Secreted protein</fullName>
    </recommendedName>
</protein>
<feature type="signal peptide" evidence="1">
    <location>
        <begin position="1"/>
        <end position="17"/>
    </location>
</feature>
<evidence type="ECO:0000256" key="1">
    <source>
        <dbReference type="SAM" id="SignalP"/>
    </source>
</evidence>
<name>A0A061IRL8_TRYRA</name>
<dbReference type="AlphaFoldDB" id="A0A061IRL8"/>
<evidence type="ECO:0000313" key="3">
    <source>
        <dbReference type="Proteomes" id="UP000031737"/>
    </source>
</evidence>
<keyword evidence="3" id="KW-1185">Reference proteome</keyword>
<evidence type="ECO:0008006" key="4">
    <source>
        <dbReference type="Google" id="ProtNLM"/>
    </source>
</evidence>
<comment type="caution">
    <text evidence="2">The sequence shown here is derived from an EMBL/GenBank/DDBJ whole genome shotgun (WGS) entry which is preliminary data.</text>
</comment>
<keyword evidence="1" id="KW-0732">Signal</keyword>
<gene>
    <name evidence="2" type="ORF">TRSC58_07448</name>
</gene>
<proteinExistence type="predicted"/>
<dbReference type="EMBL" id="AUPL01007713">
    <property type="protein sequence ID" value="ESL04973.1"/>
    <property type="molecule type" value="Genomic_DNA"/>
</dbReference>
<feature type="chain" id="PRO_5001604727" description="Secreted protein" evidence="1">
    <location>
        <begin position="18"/>
        <end position="81"/>
    </location>
</feature>
<sequence>MGFCLLLHVVFFPPALCFPSKHWCGILTANVCVSTSLWESKCKVKVSDVVKGWMETEGCRSTGKAIFFFGILLMYPLHFSV</sequence>
<dbReference type="VEuPathDB" id="TriTrypDB:TRSC58_07448"/>
<reference evidence="2 3" key="1">
    <citation type="submission" date="2013-07" db="EMBL/GenBank/DDBJ databases">
        <authorList>
            <person name="Stoco P.H."/>
            <person name="Wagner G."/>
            <person name="Gerber A."/>
            <person name="Zaha A."/>
            <person name="Thompson C."/>
            <person name="Bartholomeu D.C."/>
            <person name="Luckemeyer D.D."/>
            <person name="Bahia D."/>
            <person name="Loreto E."/>
            <person name="Prestes E.B."/>
            <person name="Lima F.M."/>
            <person name="Rodrigues-Luiz G."/>
            <person name="Vallejo G.A."/>
            <person name="Filho J.F."/>
            <person name="Monteiro K.M."/>
            <person name="Tyler K.M."/>
            <person name="de Almeida L.G."/>
            <person name="Ortiz M.F."/>
            <person name="Siervo M.A."/>
            <person name="de Moraes M.H."/>
            <person name="Cunha O.L."/>
            <person name="Mendonca-Neto R."/>
            <person name="Silva R."/>
            <person name="Teixeira S.M."/>
            <person name="Murta S.M."/>
            <person name="Sincero T.C."/>
            <person name="Mendes T.A."/>
            <person name="Urmenyi T.P."/>
            <person name="Silva V.G."/>
            <person name="da Rocha W.D."/>
            <person name="Andersson B."/>
            <person name="Romanha A.J."/>
            <person name="Steindel M."/>
            <person name="de Vasconcelos A.T."/>
            <person name="Grisard E.C."/>
        </authorList>
    </citation>
    <scope>NUCLEOTIDE SEQUENCE [LARGE SCALE GENOMIC DNA]</scope>
    <source>
        <strain evidence="2 3">SC58</strain>
    </source>
</reference>
<organism evidence="2 3">
    <name type="scientific">Trypanosoma rangeli SC58</name>
    <dbReference type="NCBI Taxonomy" id="429131"/>
    <lineage>
        <taxon>Eukaryota</taxon>
        <taxon>Discoba</taxon>
        <taxon>Euglenozoa</taxon>
        <taxon>Kinetoplastea</taxon>
        <taxon>Metakinetoplastina</taxon>
        <taxon>Trypanosomatida</taxon>
        <taxon>Trypanosomatidae</taxon>
        <taxon>Trypanosoma</taxon>
        <taxon>Herpetosoma</taxon>
    </lineage>
</organism>
<dbReference type="Proteomes" id="UP000031737">
    <property type="component" value="Unassembled WGS sequence"/>
</dbReference>
<evidence type="ECO:0000313" key="2">
    <source>
        <dbReference type="EMBL" id="ESL04973.1"/>
    </source>
</evidence>